<dbReference type="EMBL" id="KV784365">
    <property type="protein sequence ID" value="OEU12135.1"/>
    <property type="molecule type" value="Genomic_DNA"/>
</dbReference>
<keyword evidence="2" id="KW-0418">Kinase</keyword>
<dbReference type="Pfam" id="PF00069">
    <property type="entry name" value="Pkinase"/>
    <property type="match status" value="1"/>
</dbReference>
<dbReference type="GO" id="GO:0004672">
    <property type="term" value="F:protein kinase activity"/>
    <property type="evidence" value="ECO:0007669"/>
    <property type="project" value="InterPro"/>
</dbReference>
<dbReference type="GO" id="GO:0005737">
    <property type="term" value="C:cytoplasm"/>
    <property type="evidence" value="ECO:0007669"/>
    <property type="project" value="TreeGrafter"/>
</dbReference>
<keyword evidence="3" id="KW-1185">Reference proteome</keyword>
<dbReference type="GO" id="GO:0005524">
    <property type="term" value="F:ATP binding"/>
    <property type="evidence" value="ECO:0007669"/>
    <property type="project" value="InterPro"/>
</dbReference>
<dbReference type="PIRSF" id="PIRSF000654">
    <property type="entry name" value="Integrin-linked_kinase"/>
    <property type="match status" value="1"/>
</dbReference>
<dbReference type="SUPFAM" id="SSF56112">
    <property type="entry name" value="Protein kinase-like (PK-like)"/>
    <property type="match status" value="1"/>
</dbReference>
<dbReference type="AlphaFoldDB" id="A0A1E7F299"/>
<evidence type="ECO:0000259" key="1">
    <source>
        <dbReference type="PROSITE" id="PS50011"/>
    </source>
</evidence>
<sequence>MYRRIESSVFGIAKGMEYLSKQKNIVLRDLKPGNVGFDYDGNVQLFDFGMARNIDECTDPDEICGSPRYLAPEVISGKGYTLKVDVYSFGILLFQVCSLQMPYEEYLNNNINTMNNQNRSSSWWKNIFGGGSNSKNKNTSNNNIYTTTNCDGTPKDQRTVIMDEFYRRVVDTELRPASSSDNGSNFDSMVPCPQLRQLIEECWHNDPTKRPSFEDIVPRLQILLDQHRLCNGNSTMKPYYPIM</sequence>
<keyword evidence="2" id="KW-0808">Transferase</keyword>
<organism evidence="2 3">
    <name type="scientific">Fragilariopsis cylindrus CCMP1102</name>
    <dbReference type="NCBI Taxonomy" id="635003"/>
    <lineage>
        <taxon>Eukaryota</taxon>
        <taxon>Sar</taxon>
        <taxon>Stramenopiles</taxon>
        <taxon>Ochrophyta</taxon>
        <taxon>Bacillariophyta</taxon>
        <taxon>Bacillariophyceae</taxon>
        <taxon>Bacillariophycidae</taxon>
        <taxon>Bacillariales</taxon>
        <taxon>Bacillariaceae</taxon>
        <taxon>Fragilariopsis</taxon>
    </lineage>
</organism>
<dbReference type="OrthoDB" id="346907at2759"/>
<gene>
    <name evidence="2" type="ORF">FRACYDRAFT_191433</name>
</gene>
<dbReference type="KEGG" id="fcy:FRACYDRAFT_191433"/>
<evidence type="ECO:0000313" key="3">
    <source>
        <dbReference type="Proteomes" id="UP000095751"/>
    </source>
</evidence>
<proteinExistence type="predicted"/>
<accession>A0A1E7F299</accession>
<dbReference type="Proteomes" id="UP000095751">
    <property type="component" value="Unassembled WGS sequence"/>
</dbReference>
<dbReference type="InParanoid" id="A0A1E7F299"/>
<dbReference type="SMART" id="SM00220">
    <property type="entry name" value="S_TKc"/>
    <property type="match status" value="1"/>
</dbReference>
<dbReference type="InterPro" id="IPR050167">
    <property type="entry name" value="Ser_Thr_protein_kinase"/>
</dbReference>
<reference evidence="2 3" key="1">
    <citation type="submission" date="2016-09" db="EMBL/GenBank/DDBJ databases">
        <title>Extensive genetic diversity and differential bi-allelic expression allows diatom success in the polar Southern Ocean.</title>
        <authorList>
            <consortium name="DOE Joint Genome Institute"/>
            <person name="Mock T."/>
            <person name="Otillar R.P."/>
            <person name="Strauss J."/>
            <person name="Dupont C."/>
            <person name="Frickenhaus S."/>
            <person name="Maumus F."/>
            <person name="Mcmullan M."/>
            <person name="Sanges R."/>
            <person name="Schmutz J."/>
            <person name="Toseland A."/>
            <person name="Valas R."/>
            <person name="Veluchamy A."/>
            <person name="Ward B.J."/>
            <person name="Allen A."/>
            <person name="Barry K."/>
            <person name="Falciatore A."/>
            <person name="Ferrante M."/>
            <person name="Fortunato A.E."/>
            <person name="Gloeckner G."/>
            <person name="Gruber A."/>
            <person name="Hipkin R."/>
            <person name="Janech M."/>
            <person name="Kroth P."/>
            <person name="Leese F."/>
            <person name="Lindquist E."/>
            <person name="Lyon B.R."/>
            <person name="Martin J."/>
            <person name="Mayer C."/>
            <person name="Parker M."/>
            <person name="Quesneville H."/>
            <person name="Raymond J."/>
            <person name="Uhlig C."/>
            <person name="Valentin K.U."/>
            <person name="Worden A.Z."/>
            <person name="Armbrust E.V."/>
            <person name="Bowler C."/>
            <person name="Green B."/>
            <person name="Moulton V."/>
            <person name="Van Oosterhout C."/>
            <person name="Grigoriev I."/>
        </authorList>
    </citation>
    <scope>NUCLEOTIDE SEQUENCE [LARGE SCALE GENOMIC DNA]</scope>
    <source>
        <strain evidence="2 3">CCMP1102</strain>
    </source>
</reference>
<dbReference type="Gene3D" id="1.10.510.10">
    <property type="entry name" value="Transferase(Phosphotransferase) domain 1"/>
    <property type="match status" value="1"/>
</dbReference>
<dbReference type="InterPro" id="IPR011009">
    <property type="entry name" value="Kinase-like_dom_sf"/>
</dbReference>
<dbReference type="PROSITE" id="PS50011">
    <property type="entry name" value="PROTEIN_KINASE_DOM"/>
    <property type="match status" value="1"/>
</dbReference>
<name>A0A1E7F299_9STRA</name>
<protein>
    <submittedName>
        <fullName evidence="2">Kinase-like protein</fullName>
    </submittedName>
</protein>
<dbReference type="PANTHER" id="PTHR23257:SF958">
    <property type="entry name" value="SERINE_THREONINE-PROTEIN KINASE WNK4"/>
    <property type="match status" value="1"/>
</dbReference>
<dbReference type="InterPro" id="IPR000719">
    <property type="entry name" value="Prot_kinase_dom"/>
</dbReference>
<dbReference type="GO" id="GO:0007165">
    <property type="term" value="P:signal transduction"/>
    <property type="evidence" value="ECO:0007669"/>
    <property type="project" value="TreeGrafter"/>
</dbReference>
<evidence type="ECO:0000313" key="2">
    <source>
        <dbReference type="EMBL" id="OEU12135.1"/>
    </source>
</evidence>
<feature type="domain" description="Protein kinase" evidence="1">
    <location>
        <begin position="1"/>
        <end position="224"/>
    </location>
</feature>
<dbReference type="PANTHER" id="PTHR23257">
    <property type="entry name" value="SERINE-THREONINE PROTEIN KINASE"/>
    <property type="match status" value="1"/>
</dbReference>